<dbReference type="SUPFAM" id="SSF53098">
    <property type="entry name" value="Ribonuclease H-like"/>
    <property type="match status" value="1"/>
</dbReference>
<evidence type="ECO:0000313" key="2">
    <source>
        <dbReference type="EMBL" id="PLC54104.1"/>
    </source>
</evidence>
<organism evidence="2 3">
    <name type="scientific">Pollutimonas nitritireducens</name>
    <dbReference type="NCBI Taxonomy" id="2045209"/>
    <lineage>
        <taxon>Bacteria</taxon>
        <taxon>Pseudomonadati</taxon>
        <taxon>Pseudomonadota</taxon>
        <taxon>Betaproteobacteria</taxon>
        <taxon>Burkholderiales</taxon>
        <taxon>Alcaligenaceae</taxon>
        <taxon>Pollutimonas</taxon>
    </lineage>
</organism>
<dbReference type="Pfam" id="PF10108">
    <property type="entry name" value="DNA_pol_B_exo2"/>
    <property type="match status" value="1"/>
</dbReference>
<dbReference type="Proteomes" id="UP000234328">
    <property type="component" value="Unassembled WGS sequence"/>
</dbReference>
<keyword evidence="2" id="KW-0378">Hydrolase</keyword>
<evidence type="ECO:0000313" key="3">
    <source>
        <dbReference type="Proteomes" id="UP000234328"/>
    </source>
</evidence>
<comment type="caution">
    <text evidence="2">The sequence shown here is derived from an EMBL/GenBank/DDBJ whole genome shotgun (WGS) entry which is preliminary data.</text>
</comment>
<dbReference type="GO" id="GO:0004527">
    <property type="term" value="F:exonuclease activity"/>
    <property type="evidence" value="ECO:0007669"/>
    <property type="project" value="UniProtKB-KW"/>
</dbReference>
<keyword evidence="2" id="KW-0540">Nuclease</keyword>
<dbReference type="InterPro" id="IPR036397">
    <property type="entry name" value="RNaseH_sf"/>
</dbReference>
<reference evidence="2 3" key="1">
    <citation type="submission" date="2017-10" db="EMBL/GenBank/DDBJ databases">
        <title>Two draft genome sequences of Pusillimonas sp. strains isolated from a nitrate- and radionuclide-contaminated groundwater in Russia.</title>
        <authorList>
            <person name="Grouzdev D.S."/>
            <person name="Tourova T.P."/>
            <person name="Goeva M.A."/>
            <person name="Babich T.L."/>
            <person name="Sokolova D.S."/>
            <person name="Abdullin R."/>
            <person name="Poltaraus A.B."/>
            <person name="Toshchakov S.V."/>
            <person name="Nazina T.N."/>
        </authorList>
    </citation>
    <scope>NUCLEOTIDE SEQUENCE [LARGE SCALE GENOMIC DNA]</scope>
    <source>
        <strain evidence="2 3">JR1/69-2-13</strain>
    </source>
</reference>
<name>A0A2N4UGF9_9BURK</name>
<sequence>MIPSLVFDLETIPDAAGLRRLNPHWDADLTDTQVIEMALAARRESHGTDFLPLHLHKVAVIGCVFRDDHGFRVKTLGKADDTEGVLLAGFFKTIERYTPRLISWNGSGFDLPVLHYRSLINSVPAPRYWDMGEDDRDFKYNNYISRYHSRHVDLMDVLAKYNGRANAPLDDLAKLCGFPGKLGMDGSQVWQAWANGKADEVRAYCETDVVNTWLVYCRFRFLKGELDRESYDAEVHLVRDTLQASDAVHWKEYLDAWGTIPKGA</sequence>
<evidence type="ECO:0000259" key="1">
    <source>
        <dbReference type="Pfam" id="PF10108"/>
    </source>
</evidence>
<proteinExistence type="predicted"/>
<dbReference type="GO" id="GO:0003676">
    <property type="term" value="F:nucleic acid binding"/>
    <property type="evidence" value="ECO:0007669"/>
    <property type="project" value="InterPro"/>
</dbReference>
<dbReference type="CDD" id="cd05782">
    <property type="entry name" value="DNA_polB_like1_exo"/>
    <property type="match status" value="1"/>
</dbReference>
<dbReference type="OrthoDB" id="13288at2"/>
<gene>
    <name evidence="2" type="ORF">CR155_08230</name>
</gene>
<protein>
    <submittedName>
        <fullName evidence="2">3'-5' exonuclease</fullName>
    </submittedName>
</protein>
<dbReference type="InterPro" id="IPR012337">
    <property type="entry name" value="RNaseH-like_sf"/>
</dbReference>
<dbReference type="EMBL" id="PDNV01000005">
    <property type="protein sequence ID" value="PLC54104.1"/>
    <property type="molecule type" value="Genomic_DNA"/>
</dbReference>
<dbReference type="InterPro" id="IPR019288">
    <property type="entry name" value="3'-5'_exonuclease_PolB-like"/>
</dbReference>
<accession>A0A2N4UGF9</accession>
<dbReference type="RefSeq" id="WP_102069539.1">
    <property type="nucleotide sequence ID" value="NZ_PDNV01000005.1"/>
</dbReference>
<keyword evidence="2" id="KW-0269">Exonuclease</keyword>
<dbReference type="Gene3D" id="3.30.420.10">
    <property type="entry name" value="Ribonuclease H-like superfamily/Ribonuclease H"/>
    <property type="match status" value="1"/>
</dbReference>
<keyword evidence="3" id="KW-1185">Reference proteome</keyword>
<feature type="domain" description="Predicted 3'-5' exonuclease PolB-like" evidence="1">
    <location>
        <begin position="48"/>
        <end position="257"/>
    </location>
</feature>
<dbReference type="AlphaFoldDB" id="A0A2N4UGF9"/>